<dbReference type="Gene3D" id="1.20.120.10">
    <property type="entry name" value="Cytochrome c/b562"/>
    <property type="match status" value="1"/>
</dbReference>
<evidence type="ECO:0008006" key="3">
    <source>
        <dbReference type="Google" id="ProtNLM"/>
    </source>
</evidence>
<organism evidence="1 2">
    <name type="scientific">Methylocystis borbori</name>
    <dbReference type="NCBI Taxonomy" id="3118750"/>
    <lineage>
        <taxon>Bacteria</taxon>
        <taxon>Pseudomonadati</taxon>
        <taxon>Pseudomonadota</taxon>
        <taxon>Alphaproteobacteria</taxon>
        <taxon>Hyphomicrobiales</taxon>
        <taxon>Methylocystaceae</taxon>
        <taxon>Methylocystis</taxon>
    </lineage>
</organism>
<comment type="caution">
    <text evidence="1">The sequence shown here is derived from an EMBL/GenBank/DDBJ whole genome shotgun (WGS) entry which is preliminary data.</text>
</comment>
<accession>A0ABU7XGW7</accession>
<dbReference type="RefSeq" id="WP_332081655.1">
    <property type="nucleotide sequence ID" value="NZ_JAZHYN010000021.1"/>
</dbReference>
<dbReference type="InterPro" id="IPR010980">
    <property type="entry name" value="Cyt_c/b562"/>
</dbReference>
<name>A0ABU7XGW7_9HYPH</name>
<keyword evidence="2" id="KW-1185">Reference proteome</keyword>
<dbReference type="EMBL" id="JAZHYN010000021">
    <property type="protein sequence ID" value="MEF3366634.1"/>
    <property type="molecule type" value="Genomic_DNA"/>
</dbReference>
<evidence type="ECO:0000313" key="2">
    <source>
        <dbReference type="Proteomes" id="UP001350748"/>
    </source>
</evidence>
<dbReference type="SUPFAM" id="SSF47175">
    <property type="entry name" value="Cytochromes"/>
    <property type="match status" value="1"/>
</dbReference>
<dbReference type="Proteomes" id="UP001350748">
    <property type="component" value="Unassembled WGS sequence"/>
</dbReference>
<reference evidence="1 2" key="1">
    <citation type="submission" date="2024-02" db="EMBL/GenBank/DDBJ databases">
        <authorList>
            <person name="Grouzdev D."/>
        </authorList>
    </citation>
    <scope>NUCLEOTIDE SEQUENCE [LARGE SCALE GENOMIC DNA]</scope>
    <source>
        <strain evidence="1 2">9N</strain>
    </source>
</reference>
<proteinExistence type="predicted"/>
<evidence type="ECO:0000313" key="1">
    <source>
        <dbReference type="EMBL" id="MEF3366634.1"/>
    </source>
</evidence>
<protein>
    <recommendedName>
        <fullName evidence="3">Cytochrome c</fullName>
    </recommendedName>
</protein>
<gene>
    <name evidence="1" type="ORF">V3H18_08825</name>
</gene>
<sequence length="137" mass="14797">MSIAMTQAIGEEIETRSPVALTATEKAFVLGQMRLFVESVERIVTALALGDAAAAAEAAAARGARRFQAENIMPATLSEKLPEQWRQFGRPMRAGFDALAQGVANGEDRNRSFARLGDVMRNCVGCHAAYRIVDAQN</sequence>